<feature type="non-terminal residue" evidence="1">
    <location>
        <position position="1"/>
    </location>
</feature>
<proteinExistence type="predicted"/>
<organism evidence="1">
    <name type="scientific">marine metagenome</name>
    <dbReference type="NCBI Taxonomy" id="408172"/>
    <lineage>
        <taxon>unclassified sequences</taxon>
        <taxon>metagenomes</taxon>
        <taxon>ecological metagenomes</taxon>
    </lineage>
</organism>
<dbReference type="Pfam" id="PF10604">
    <property type="entry name" value="Polyketide_cyc2"/>
    <property type="match status" value="1"/>
</dbReference>
<protein>
    <recommendedName>
        <fullName evidence="2">Polyketide cyclase/dehydrase</fullName>
    </recommendedName>
</protein>
<accession>A0A381T144</accession>
<sequence>VDHHRHVVIEEGTDSGREEVPGHEVSVVRDVAAGPEVVWDLVSDLVGMGRWSPENRGGRWIDGATGPTVGAVFRGRNRIRWRRWQTNVTVIECDRPRRFAFRLKIGSLGGCDWSYDIVPTLDGCRVTESWVDDRSPALARIGWLFTGVADRAAHNRATMERTLENLAAAAEAI</sequence>
<dbReference type="SUPFAM" id="SSF55961">
    <property type="entry name" value="Bet v1-like"/>
    <property type="match status" value="1"/>
</dbReference>
<dbReference type="CDD" id="cd07812">
    <property type="entry name" value="SRPBCC"/>
    <property type="match status" value="1"/>
</dbReference>
<dbReference type="AlphaFoldDB" id="A0A381T144"/>
<evidence type="ECO:0000313" key="1">
    <source>
        <dbReference type="EMBL" id="SVA09960.1"/>
    </source>
</evidence>
<dbReference type="Gene3D" id="3.30.530.20">
    <property type="match status" value="1"/>
</dbReference>
<dbReference type="EMBL" id="UINC01003873">
    <property type="protein sequence ID" value="SVA09960.1"/>
    <property type="molecule type" value="Genomic_DNA"/>
</dbReference>
<dbReference type="InterPro" id="IPR019587">
    <property type="entry name" value="Polyketide_cyclase/dehydratase"/>
</dbReference>
<name>A0A381T144_9ZZZZ</name>
<evidence type="ECO:0008006" key="2">
    <source>
        <dbReference type="Google" id="ProtNLM"/>
    </source>
</evidence>
<gene>
    <name evidence="1" type="ORF">METZ01_LOCUS62814</name>
</gene>
<dbReference type="InterPro" id="IPR023393">
    <property type="entry name" value="START-like_dom_sf"/>
</dbReference>
<reference evidence="1" key="1">
    <citation type="submission" date="2018-05" db="EMBL/GenBank/DDBJ databases">
        <authorList>
            <person name="Lanie J.A."/>
            <person name="Ng W.-L."/>
            <person name="Kazmierczak K.M."/>
            <person name="Andrzejewski T.M."/>
            <person name="Davidsen T.M."/>
            <person name="Wayne K.J."/>
            <person name="Tettelin H."/>
            <person name="Glass J.I."/>
            <person name="Rusch D."/>
            <person name="Podicherti R."/>
            <person name="Tsui H.-C.T."/>
            <person name="Winkler M.E."/>
        </authorList>
    </citation>
    <scope>NUCLEOTIDE SEQUENCE</scope>
</reference>